<evidence type="ECO:0000313" key="3">
    <source>
        <dbReference type="Proteomes" id="UP000015106"/>
    </source>
</evidence>
<proteinExistence type="predicted"/>
<feature type="region of interest" description="Disordered" evidence="1">
    <location>
        <begin position="184"/>
        <end position="227"/>
    </location>
</feature>
<evidence type="ECO:0000256" key="1">
    <source>
        <dbReference type="SAM" id="MobiDB-lite"/>
    </source>
</evidence>
<feature type="region of interest" description="Disordered" evidence="1">
    <location>
        <begin position="1"/>
        <end position="79"/>
    </location>
</feature>
<dbReference type="EnsemblPlants" id="TuG1812G0600001863.01.T02">
    <property type="protein sequence ID" value="TuG1812G0600001863.01.T02.cds249402"/>
    <property type="gene ID" value="TuG1812G0600001863.01"/>
</dbReference>
<accession>A0A8R7UUH7</accession>
<dbReference type="Proteomes" id="UP000015106">
    <property type="component" value="Chromosome 6"/>
</dbReference>
<organism evidence="2 3">
    <name type="scientific">Triticum urartu</name>
    <name type="common">Red wild einkorn</name>
    <name type="synonym">Crithodium urartu</name>
    <dbReference type="NCBI Taxonomy" id="4572"/>
    <lineage>
        <taxon>Eukaryota</taxon>
        <taxon>Viridiplantae</taxon>
        <taxon>Streptophyta</taxon>
        <taxon>Embryophyta</taxon>
        <taxon>Tracheophyta</taxon>
        <taxon>Spermatophyta</taxon>
        <taxon>Magnoliopsida</taxon>
        <taxon>Liliopsida</taxon>
        <taxon>Poales</taxon>
        <taxon>Poaceae</taxon>
        <taxon>BOP clade</taxon>
        <taxon>Pooideae</taxon>
        <taxon>Triticodae</taxon>
        <taxon>Triticeae</taxon>
        <taxon>Triticinae</taxon>
        <taxon>Triticum</taxon>
    </lineage>
</organism>
<feature type="compositionally biased region" description="Basic residues" evidence="1">
    <location>
        <begin position="185"/>
        <end position="197"/>
    </location>
</feature>
<dbReference type="Gramene" id="TuG1812G0600001863.01.T02">
    <property type="protein sequence ID" value="TuG1812G0600001863.01.T02.cds249402"/>
    <property type="gene ID" value="TuG1812G0600001863.01"/>
</dbReference>
<feature type="compositionally biased region" description="Basic and acidic residues" evidence="1">
    <location>
        <begin position="213"/>
        <end position="227"/>
    </location>
</feature>
<dbReference type="AlphaFoldDB" id="A0A8R7UUH7"/>
<name>A0A8R7UUH7_TRIUA</name>
<sequence length="227" mass="23617">MSGQEVISRRSSRGAPGGDLSEPSVGHKRHVPQREGAEVRTAAGNGQEPLVCDPTRRVAPTDGELLQPAPGSSNNSHGGEADIGGLVTLEDPLDGGICGGVVRILLHDELLVEIGQGRGGRRGMTELGDPNAGEEREPAAGDARGVSALAAAGQAAQDLEEALVREQVQGRLRGLPLLLAGPHALGRRRGDRRRGHQRALPLLNHRSATAAEHPGKLGRGRDEAPAI</sequence>
<reference evidence="2" key="3">
    <citation type="submission" date="2022-06" db="UniProtKB">
        <authorList>
            <consortium name="EnsemblPlants"/>
        </authorList>
    </citation>
    <scope>IDENTIFICATION</scope>
</reference>
<reference evidence="2" key="2">
    <citation type="submission" date="2018-03" db="EMBL/GenBank/DDBJ databases">
        <title>The Triticum urartu genome reveals the dynamic nature of wheat genome evolution.</title>
        <authorList>
            <person name="Ling H."/>
            <person name="Ma B."/>
            <person name="Shi X."/>
            <person name="Liu H."/>
            <person name="Dong L."/>
            <person name="Sun H."/>
            <person name="Cao Y."/>
            <person name="Gao Q."/>
            <person name="Zheng S."/>
            <person name="Li Y."/>
            <person name="Yu Y."/>
            <person name="Du H."/>
            <person name="Qi M."/>
            <person name="Li Y."/>
            <person name="Yu H."/>
            <person name="Cui Y."/>
            <person name="Wang N."/>
            <person name="Chen C."/>
            <person name="Wu H."/>
            <person name="Zhao Y."/>
            <person name="Zhang J."/>
            <person name="Li Y."/>
            <person name="Zhou W."/>
            <person name="Zhang B."/>
            <person name="Hu W."/>
            <person name="Eijk M."/>
            <person name="Tang J."/>
            <person name="Witsenboer H."/>
            <person name="Zhao S."/>
            <person name="Li Z."/>
            <person name="Zhang A."/>
            <person name="Wang D."/>
            <person name="Liang C."/>
        </authorList>
    </citation>
    <scope>NUCLEOTIDE SEQUENCE [LARGE SCALE GENOMIC DNA]</scope>
    <source>
        <strain evidence="2">cv. G1812</strain>
    </source>
</reference>
<keyword evidence="3" id="KW-1185">Reference proteome</keyword>
<evidence type="ECO:0000313" key="2">
    <source>
        <dbReference type="EnsemblPlants" id="TuG1812G0600001863.01.T02.cds249402"/>
    </source>
</evidence>
<protein>
    <submittedName>
        <fullName evidence="2">Uncharacterized protein</fullName>
    </submittedName>
</protein>
<reference evidence="3" key="1">
    <citation type="journal article" date="2013" name="Nature">
        <title>Draft genome of the wheat A-genome progenitor Triticum urartu.</title>
        <authorList>
            <person name="Ling H.Q."/>
            <person name="Zhao S."/>
            <person name="Liu D."/>
            <person name="Wang J."/>
            <person name="Sun H."/>
            <person name="Zhang C."/>
            <person name="Fan H."/>
            <person name="Li D."/>
            <person name="Dong L."/>
            <person name="Tao Y."/>
            <person name="Gao C."/>
            <person name="Wu H."/>
            <person name="Li Y."/>
            <person name="Cui Y."/>
            <person name="Guo X."/>
            <person name="Zheng S."/>
            <person name="Wang B."/>
            <person name="Yu K."/>
            <person name="Liang Q."/>
            <person name="Yang W."/>
            <person name="Lou X."/>
            <person name="Chen J."/>
            <person name="Feng M."/>
            <person name="Jian J."/>
            <person name="Zhang X."/>
            <person name="Luo G."/>
            <person name="Jiang Y."/>
            <person name="Liu J."/>
            <person name="Wang Z."/>
            <person name="Sha Y."/>
            <person name="Zhang B."/>
            <person name="Wu H."/>
            <person name="Tang D."/>
            <person name="Shen Q."/>
            <person name="Xue P."/>
            <person name="Zou S."/>
            <person name="Wang X."/>
            <person name="Liu X."/>
            <person name="Wang F."/>
            <person name="Yang Y."/>
            <person name="An X."/>
            <person name="Dong Z."/>
            <person name="Zhang K."/>
            <person name="Zhang X."/>
            <person name="Luo M.C."/>
            <person name="Dvorak J."/>
            <person name="Tong Y."/>
            <person name="Wang J."/>
            <person name="Yang H."/>
            <person name="Li Z."/>
            <person name="Wang D."/>
            <person name="Zhang A."/>
            <person name="Wang J."/>
        </authorList>
    </citation>
    <scope>NUCLEOTIDE SEQUENCE</scope>
    <source>
        <strain evidence="3">cv. G1812</strain>
    </source>
</reference>